<sequence>MLGYFLTILVTALSLLIVDLIVPGVDINSFVAAMLAGVSIGLVNGLIRPVLAFLSLPITILTLGLFSLVVNGICFWLASVLVPGFAVRGIVAILLGPIVLSLVSTLLNKYFAEKGFGILGGGTASTTLEPEQNVEKAS</sequence>
<reference evidence="2" key="1">
    <citation type="submission" date="2020-05" db="EMBL/GenBank/DDBJ databases">
        <authorList>
            <person name="Zhu T."/>
            <person name="Keshari N."/>
            <person name="Lu X."/>
        </authorList>
    </citation>
    <scope>NUCLEOTIDE SEQUENCE</scope>
    <source>
        <strain evidence="2">NK1-12</strain>
    </source>
</reference>
<evidence type="ECO:0000256" key="1">
    <source>
        <dbReference type="SAM" id="Phobius"/>
    </source>
</evidence>
<protein>
    <submittedName>
        <fullName evidence="2">Phage holin family protein</fullName>
    </submittedName>
</protein>
<dbReference type="PANTHER" id="PTHR37309:SF1">
    <property type="entry name" value="SLR0284 PROTEIN"/>
    <property type="match status" value="1"/>
</dbReference>
<gene>
    <name evidence="2" type="ORF">HJG54_22530</name>
</gene>
<feature type="transmembrane region" description="Helical" evidence="1">
    <location>
        <begin position="54"/>
        <end position="79"/>
    </location>
</feature>
<dbReference type="Pfam" id="PF04020">
    <property type="entry name" value="Phage_holin_4_2"/>
    <property type="match status" value="1"/>
</dbReference>
<keyword evidence="1" id="KW-0812">Transmembrane</keyword>
<dbReference type="PANTHER" id="PTHR37309">
    <property type="entry name" value="SLR0284 PROTEIN"/>
    <property type="match status" value="1"/>
</dbReference>
<dbReference type="AlphaFoldDB" id="A0AA97AM47"/>
<feature type="transmembrane region" description="Helical" evidence="1">
    <location>
        <begin position="85"/>
        <end position="107"/>
    </location>
</feature>
<accession>A0AA97AM47</accession>
<feature type="transmembrane region" description="Helical" evidence="1">
    <location>
        <begin position="30"/>
        <end position="47"/>
    </location>
</feature>
<proteinExistence type="predicted"/>
<dbReference type="EMBL" id="CP053586">
    <property type="protein sequence ID" value="WNZ25352.1"/>
    <property type="molecule type" value="Genomic_DNA"/>
</dbReference>
<keyword evidence="1" id="KW-1133">Transmembrane helix</keyword>
<dbReference type="RefSeq" id="WP_035998712.1">
    <property type="nucleotide sequence ID" value="NZ_CP053586.1"/>
</dbReference>
<dbReference type="InterPro" id="IPR007165">
    <property type="entry name" value="Phage_holin_4_2"/>
</dbReference>
<name>A0AA97AM47_9CYAN</name>
<keyword evidence="1" id="KW-0472">Membrane</keyword>
<organism evidence="2">
    <name type="scientific">Leptolyngbya sp. NK1-12</name>
    <dbReference type="NCBI Taxonomy" id="2547451"/>
    <lineage>
        <taxon>Bacteria</taxon>
        <taxon>Bacillati</taxon>
        <taxon>Cyanobacteriota</taxon>
        <taxon>Cyanophyceae</taxon>
        <taxon>Leptolyngbyales</taxon>
        <taxon>Leptolyngbyaceae</taxon>
        <taxon>Leptolyngbya group</taxon>
        <taxon>Leptolyngbya</taxon>
    </lineage>
</organism>
<evidence type="ECO:0000313" key="2">
    <source>
        <dbReference type="EMBL" id="WNZ25352.1"/>
    </source>
</evidence>